<protein>
    <submittedName>
        <fullName evidence="1">Uncharacterized protein</fullName>
    </submittedName>
</protein>
<keyword evidence="2" id="KW-1185">Reference proteome</keyword>
<accession>A0A9X9Q7Y7</accession>
<dbReference type="EMBL" id="CYRY02043790">
    <property type="protein sequence ID" value="VCX38413.1"/>
    <property type="molecule type" value="Genomic_DNA"/>
</dbReference>
<dbReference type="AlphaFoldDB" id="A0A9X9Q7Y7"/>
<comment type="caution">
    <text evidence="1">The sequence shown here is derived from an EMBL/GenBank/DDBJ whole genome shotgun (WGS) entry which is preliminary data.</text>
</comment>
<proteinExistence type="predicted"/>
<name>A0A9X9Q7Y7_GULGU</name>
<sequence>MEQDSRGMKWELWKFIPLPCLLHSPTLPLLLAFCP</sequence>
<gene>
    <name evidence="1" type="ORF">BN2614_LOCUS1</name>
</gene>
<evidence type="ECO:0000313" key="1">
    <source>
        <dbReference type="EMBL" id="VCX38413.1"/>
    </source>
</evidence>
<evidence type="ECO:0000313" key="2">
    <source>
        <dbReference type="Proteomes" id="UP000269945"/>
    </source>
</evidence>
<organism evidence="1 2">
    <name type="scientific">Gulo gulo</name>
    <name type="common">Wolverine</name>
    <name type="synonym">Gluton</name>
    <dbReference type="NCBI Taxonomy" id="48420"/>
    <lineage>
        <taxon>Eukaryota</taxon>
        <taxon>Metazoa</taxon>
        <taxon>Chordata</taxon>
        <taxon>Craniata</taxon>
        <taxon>Vertebrata</taxon>
        <taxon>Euteleostomi</taxon>
        <taxon>Mammalia</taxon>
        <taxon>Eutheria</taxon>
        <taxon>Laurasiatheria</taxon>
        <taxon>Carnivora</taxon>
        <taxon>Caniformia</taxon>
        <taxon>Musteloidea</taxon>
        <taxon>Mustelidae</taxon>
        <taxon>Guloninae</taxon>
        <taxon>Gulo</taxon>
    </lineage>
</organism>
<reference evidence="1 2" key="1">
    <citation type="submission" date="2018-10" db="EMBL/GenBank/DDBJ databases">
        <authorList>
            <person name="Ekblom R."/>
            <person name="Jareborg N."/>
        </authorList>
    </citation>
    <scope>NUCLEOTIDE SEQUENCE [LARGE SCALE GENOMIC DNA]</scope>
    <source>
        <tissue evidence="1">Muscle</tissue>
    </source>
</reference>
<feature type="non-terminal residue" evidence="1">
    <location>
        <position position="35"/>
    </location>
</feature>
<dbReference type="Proteomes" id="UP000269945">
    <property type="component" value="Unassembled WGS sequence"/>
</dbReference>